<sequence length="38" mass="4556">MFEELSAWRFIAILITIIICFAVWKLPEIVKVVYKKKD</sequence>
<gene>
    <name evidence="2" type="ORF">NCTC4101_00563</name>
</gene>
<dbReference type="AlphaFoldDB" id="A0A486XC51"/>
<organism evidence="2">
    <name type="scientific">uncultured Avibacterium sp</name>
    <dbReference type="NCBI Taxonomy" id="1936169"/>
    <lineage>
        <taxon>Bacteria</taxon>
        <taxon>Pseudomonadati</taxon>
        <taxon>Pseudomonadota</taxon>
        <taxon>Gammaproteobacteria</taxon>
        <taxon>Pasteurellales</taxon>
        <taxon>Pasteurellaceae</taxon>
        <taxon>Avibacterium</taxon>
        <taxon>environmental samples</taxon>
    </lineage>
</organism>
<evidence type="ECO:0000256" key="1">
    <source>
        <dbReference type="SAM" id="Phobius"/>
    </source>
</evidence>
<keyword evidence="1" id="KW-0472">Membrane</keyword>
<keyword evidence="1" id="KW-0812">Transmembrane</keyword>
<evidence type="ECO:0000313" key="2">
    <source>
        <dbReference type="EMBL" id="VGM95202.1"/>
    </source>
</evidence>
<proteinExistence type="predicted"/>
<protein>
    <submittedName>
        <fullName evidence="2">Uncharacterized protein</fullName>
    </submittedName>
</protein>
<accession>A0A486XC51</accession>
<feature type="transmembrane region" description="Helical" evidence="1">
    <location>
        <begin position="6"/>
        <end position="27"/>
    </location>
</feature>
<keyword evidence="1" id="KW-1133">Transmembrane helix</keyword>
<reference evidence="2" key="1">
    <citation type="submission" date="2019-03" db="EMBL/GenBank/DDBJ databases">
        <authorList>
            <consortium name="Pathogen Informatics"/>
        </authorList>
    </citation>
    <scope>NUCLEOTIDE SEQUENCE</scope>
    <source>
        <strain evidence="2">Unknown</strain>
    </source>
</reference>
<dbReference type="EMBL" id="CAAHDN010000007">
    <property type="protein sequence ID" value="VGM95202.1"/>
    <property type="molecule type" value="Genomic_DNA"/>
</dbReference>
<name>A0A486XC51_9PAST</name>